<dbReference type="eggNOG" id="COG0438">
    <property type="taxonomic scope" value="Bacteria"/>
</dbReference>
<evidence type="ECO:0000259" key="1">
    <source>
        <dbReference type="Pfam" id="PF13524"/>
    </source>
</evidence>
<keyword evidence="2" id="KW-0808">Transferase</keyword>
<dbReference type="STRING" id="1171373.PACID_04660"/>
<dbReference type="EMBL" id="CP003493">
    <property type="protein sequence ID" value="AFV88307.1"/>
    <property type="molecule type" value="Genomic_DNA"/>
</dbReference>
<reference evidence="2 3" key="1">
    <citation type="journal article" date="2012" name="BMC Genomics">
        <title>The genome sequence of Propionibacterium acidipropionici provides insights into its biotechnological and industrial potential.</title>
        <authorList>
            <person name="Parizzi L.P."/>
            <person name="Grassi M.C."/>
            <person name="Llerena L.A."/>
            <person name="Carazzolle M.F."/>
            <person name="Queiroz V.L."/>
            <person name="Lunardi I."/>
            <person name="Zeidler A.F."/>
            <person name="Teixeira P.J."/>
            <person name="Mieczkowski P."/>
            <person name="Rincones J."/>
            <person name="Pereira G.A."/>
        </authorList>
    </citation>
    <scope>NUCLEOTIDE SEQUENCE [LARGE SCALE GENOMIC DNA]</scope>
    <source>
        <strain evidence="3">ATCC 4875 / DSM 20272 / JCM 6432 / NBRC 12425 / NCIMB 8070</strain>
    </source>
</reference>
<protein>
    <submittedName>
        <fullName evidence="2">Glycosyltransferase, group 1 family</fullName>
    </submittedName>
</protein>
<dbReference type="Pfam" id="PF13524">
    <property type="entry name" value="Glyco_trans_1_2"/>
    <property type="match status" value="1"/>
</dbReference>
<dbReference type="KEGG" id="pbo:PACID_04660"/>
<name>K7S178_ACIA4</name>
<feature type="domain" description="Spore protein YkvP/CgeB glycosyl transferase-like" evidence="1">
    <location>
        <begin position="214"/>
        <end position="361"/>
    </location>
</feature>
<dbReference type="HOGENOM" id="CLU_064250_0_0_11"/>
<accession>K7S178</accession>
<gene>
    <name evidence="2" type="ordered locus">PACID_04660</name>
</gene>
<evidence type="ECO:0000313" key="2">
    <source>
        <dbReference type="EMBL" id="AFV88307.1"/>
    </source>
</evidence>
<organism evidence="2 3">
    <name type="scientific">Acidipropionibacterium acidipropionici (strain ATCC 4875 / DSM 20272 / JCM 6432 / NBRC 12425 / NCIMB 8070 / 4)</name>
    <name type="common">Propionibacterium acidipropionici</name>
    <dbReference type="NCBI Taxonomy" id="1171373"/>
    <lineage>
        <taxon>Bacteria</taxon>
        <taxon>Bacillati</taxon>
        <taxon>Actinomycetota</taxon>
        <taxon>Actinomycetes</taxon>
        <taxon>Propionibacteriales</taxon>
        <taxon>Propionibacteriaceae</taxon>
        <taxon>Acidipropionibacterium</taxon>
    </lineage>
</organism>
<dbReference type="Gene3D" id="3.40.50.2000">
    <property type="entry name" value="Glycogen Phosphorylase B"/>
    <property type="match status" value="1"/>
</dbReference>
<dbReference type="InterPro" id="IPR055259">
    <property type="entry name" value="YkvP/CgeB_Glyco_trans-like"/>
</dbReference>
<dbReference type="PATRIC" id="fig|1171373.8.peg.470"/>
<sequence>MPSQERRCVYHVPYPIDANTTVGGQVRAGKMLTALQNWGEVWTVSGSAAQRRRMMGQVRRAIRKGVHFDFCYSESSTMPTTMTEPHHLPLHPFLDLSFLSWLRAARVPVGLFYRDVYWKFPVYDDNGLPRYQQLAAKTMYRYDLLGYRSSVDVLFLPSLRMGELVDVGPRVCKEALPPGHDITDAPPEPASSPLSLFYVGGMGSLYQMHELCAAVTAVPEVSLTICTRPSEWESLRATYEPVMGPNISVVHANGKEALAPYFAAANVALMVFKPDDYRDFAAPLKLFEYIGNGKPIMATTGSLAGDIVGGDQLGWVVDYDREEIAGVLQRLVAHPEEVTAAHQRVMAARDQHTWDARVAQLAGTLASVDRRR</sequence>
<dbReference type="GO" id="GO:0016740">
    <property type="term" value="F:transferase activity"/>
    <property type="evidence" value="ECO:0007669"/>
    <property type="project" value="UniProtKB-KW"/>
</dbReference>
<evidence type="ECO:0000313" key="3">
    <source>
        <dbReference type="Proteomes" id="UP000000214"/>
    </source>
</evidence>
<proteinExistence type="predicted"/>
<dbReference type="Proteomes" id="UP000000214">
    <property type="component" value="Chromosome"/>
</dbReference>
<dbReference type="RefSeq" id="WP_015069222.1">
    <property type="nucleotide sequence ID" value="NC_019395.1"/>
</dbReference>
<dbReference type="AlphaFoldDB" id="K7S178"/>
<dbReference type="SUPFAM" id="SSF53756">
    <property type="entry name" value="UDP-Glycosyltransferase/glycogen phosphorylase"/>
    <property type="match status" value="1"/>
</dbReference>